<organism evidence="2 3">
    <name type="scientific">Pseudobacteriovorax antillogorgiicola</name>
    <dbReference type="NCBI Taxonomy" id="1513793"/>
    <lineage>
        <taxon>Bacteria</taxon>
        <taxon>Pseudomonadati</taxon>
        <taxon>Bdellovibrionota</taxon>
        <taxon>Oligoflexia</taxon>
        <taxon>Oligoflexales</taxon>
        <taxon>Pseudobacteriovoracaceae</taxon>
        <taxon>Pseudobacteriovorax</taxon>
    </lineage>
</organism>
<evidence type="ECO:0008006" key="4">
    <source>
        <dbReference type="Google" id="ProtNLM"/>
    </source>
</evidence>
<reference evidence="3" key="1">
    <citation type="submission" date="2017-04" db="EMBL/GenBank/DDBJ databases">
        <authorList>
            <person name="Varghese N."/>
            <person name="Submissions S."/>
        </authorList>
    </citation>
    <scope>NUCLEOTIDE SEQUENCE [LARGE SCALE GENOMIC DNA]</scope>
    <source>
        <strain evidence="3">RKEM611</strain>
    </source>
</reference>
<name>A0A1Y6BS08_9BACT</name>
<feature type="chain" id="PRO_5012306036" description="Secreted protein" evidence="1">
    <location>
        <begin position="19"/>
        <end position="81"/>
    </location>
</feature>
<feature type="signal peptide" evidence="1">
    <location>
        <begin position="1"/>
        <end position="18"/>
    </location>
</feature>
<evidence type="ECO:0000256" key="1">
    <source>
        <dbReference type="SAM" id="SignalP"/>
    </source>
</evidence>
<evidence type="ECO:0000313" key="2">
    <source>
        <dbReference type="EMBL" id="SMF26321.1"/>
    </source>
</evidence>
<accession>A0A1Y6BS08</accession>
<keyword evidence="1" id="KW-0732">Signal</keyword>
<protein>
    <recommendedName>
        <fullName evidence="4">Secreted protein</fullName>
    </recommendedName>
</protein>
<keyword evidence="3" id="KW-1185">Reference proteome</keyword>
<dbReference type="AlphaFoldDB" id="A0A1Y6BS08"/>
<sequence length="81" mass="9098">MKRILLTVLFMASSVLLADIVVKPDGSCSYSGQCTVEIVPRRNNNLSRRYLYHATQEKGRSLLEGRVSPIYPRPVGGFHSF</sequence>
<proteinExistence type="predicted"/>
<evidence type="ECO:0000313" key="3">
    <source>
        <dbReference type="Proteomes" id="UP000192907"/>
    </source>
</evidence>
<dbReference type="Proteomes" id="UP000192907">
    <property type="component" value="Unassembled WGS sequence"/>
</dbReference>
<gene>
    <name evidence="2" type="ORF">SAMN06296036_108134</name>
</gene>
<dbReference type="EMBL" id="FWZT01000008">
    <property type="protein sequence ID" value="SMF26321.1"/>
    <property type="molecule type" value="Genomic_DNA"/>
</dbReference>